<proteinExistence type="predicted"/>
<sequence length="159" mass="17994">MEREELLRVEWRETASEMEAGGRTISAGTGARDRRRSAGYRSTLPFFLHNDAEAHAERQPRPEPPTTELGEPAFLISFVRFWTEEGSLQRPGASLGSAFLCLQCAIGPCYDPATDTGYLVERQLRVFAHVHLLPVNVFEASKVVRIKSKYKKNDLIFLR</sequence>
<protein>
    <submittedName>
        <fullName evidence="1">(spotted green pufferfish) hypothetical protein</fullName>
    </submittedName>
</protein>
<dbReference type="AlphaFoldDB" id="Q4T4S2"/>
<dbReference type="EMBL" id="CAAE01009556">
    <property type="protein sequence ID" value="CAF92110.1"/>
    <property type="molecule type" value="Genomic_DNA"/>
</dbReference>
<dbReference type="KEGG" id="tng:GSTEN00007178G001"/>
<reference evidence="1" key="1">
    <citation type="journal article" date="2004" name="Nature">
        <title>Genome duplication in the teleost fish Tetraodon nigroviridis reveals the early vertebrate proto-karyotype.</title>
        <authorList>
            <person name="Jaillon O."/>
            <person name="Aury J.-M."/>
            <person name="Brunet F."/>
            <person name="Petit J.-L."/>
            <person name="Stange-Thomann N."/>
            <person name="Mauceli E."/>
            <person name="Bouneau L."/>
            <person name="Fischer C."/>
            <person name="Ozouf-Costaz C."/>
            <person name="Bernot A."/>
            <person name="Nicaud S."/>
            <person name="Jaffe D."/>
            <person name="Fisher S."/>
            <person name="Lutfalla G."/>
            <person name="Dossat C."/>
            <person name="Segurens B."/>
            <person name="Dasilva C."/>
            <person name="Salanoubat M."/>
            <person name="Levy M."/>
            <person name="Boudet N."/>
            <person name="Castellano S."/>
            <person name="Anthouard V."/>
            <person name="Jubin C."/>
            <person name="Castelli V."/>
            <person name="Katinka M."/>
            <person name="Vacherie B."/>
            <person name="Biemont C."/>
            <person name="Skalli Z."/>
            <person name="Cattolico L."/>
            <person name="Poulain J."/>
            <person name="De Berardinis V."/>
            <person name="Cruaud C."/>
            <person name="Duprat S."/>
            <person name="Brottier P."/>
            <person name="Coutanceau J.-P."/>
            <person name="Gouzy J."/>
            <person name="Parra G."/>
            <person name="Lardier G."/>
            <person name="Chapple C."/>
            <person name="McKernan K.J."/>
            <person name="McEwan P."/>
            <person name="Bosak S."/>
            <person name="Kellis M."/>
            <person name="Volff J.-N."/>
            <person name="Guigo R."/>
            <person name="Zody M.C."/>
            <person name="Mesirov J."/>
            <person name="Lindblad-Toh K."/>
            <person name="Birren B."/>
            <person name="Nusbaum C."/>
            <person name="Kahn D."/>
            <person name="Robinson-Rechavi M."/>
            <person name="Laudet V."/>
            <person name="Schachter V."/>
            <person name="Quetier F."/>
            <person name="Saurin W."/>
            <person name="Scarpelli C."/>
            <person name="Wincker P."/>
            <person name="Lander E.S."/>
            <person name="Weissenbach J."/>
            <person name="Roest Crollius H."/>
        </authorList>
    </citation>
    <scope>NUCLEOTIDE SEQUENCE [LARGE SCALE GENOMIC DNA]</scope>
</reference>
<evidence type="ECO:0000313" key="1">
    <source>
        <dbReference type="EMBL" id="CAF92110.1"/>
    </source>
</evidence>
<gene>
    <name evidence="1" type="ORF">GSTENG00007178001</name>
</gene>
<dbReference type="OrthoDB" id="10633956at2759"/>
<organism evidence="1">
    <name type="scientific">Tetraodon nigroviridis</name>
    <name type="common">Spotted green pufferfish</name>
    <name type="synonym">Chelonodon nigroviridis</name>
    <dbReference type="NCBI Taxonomy" id="99883"/>
    <lineage>
        <taxon>Eukaryota</taxon>
        <taxon>Metazoa</taxon>
        <taxon>Chordata</taxon>
        <taxon>Craniata</taxon>
        <taxon>Vertebrata</taxon>
        <taxon>Euteleostomi</taxon>
        <taxon>Actinopterygii</taxon>
        <taxon>Neopterygii</taxon>
        <taxon>Teleostei</taxon>
        <taxon>Neoteleostei</taxon>
        <taxon>Acanthomorphata</taxon>
        <taxon>Eupercaria</taxon>
        <taxon>Tetraodontiformes</taxon>
        <taxon>Tetradontoidea</taxon>
        <taxon>Tetraodontidae</taxon>
        <taxon>Tetraodon</taxon>
    </lineage>
</organism>
<comment type="caution">
    <text evidence="1">The sequence shown here is derived from an EMBL/GenBank/DDBJ whole genome shotgun (WGS) entry which is preliminary data.</text>
</comment>
<dbReference type="HOGENOM" id="CLU_1753986_0_0_1"/>
<reference evidence="1" key="2">
    <citation type="submission" date="2004-02" db="EMBL/GenBank/DDBJ databases">
        <authorList>
            <consortium name="Genoscope"/>
            <consortium name="Whitehead Institute Centre for Genome Research"/>
        </authorList>
    </citation>
    <scope>NUCLEOTIDE SEQUENCE</scope>
</reference>
<accession>Q4T4S2</accession>
<name>Q4T4S2_TETNG</name>